<reference evidence="1 2" key="1">
    <citation type="submission" date="2024-04" db="EMBL/GenBank/DDBJ databases">
        <title>Bacillus oryzaecorticis sp. nov., a moderately halophilic bacterium isolated from rice husks.</title>
        <authorList>
            <person name="Zhu H.-S."/>
        </authorList>
    </citation>
    <scope>NUCLEOTIDE SEQUENCE [LARGE SCALE GENOMIC DNA]</scope>
    <source>
        <strain evidence="1 2">ZC255</strain>
    </source>
</reference>
<sequence>MTEKKTVVEINVRPVSTETISSLSEYDKQSKWNVHHLTALNNIL</sequence>
<dbReference type="EMBL" id="JBBYAF010000045">
    <property type="protein sequence ID" value="MEL3974185.1"/>
    <property type="molecule type" value="Genomic_DNA"/>
</dbReference>
<dbReference type="Proteomes" id="UP001389717">
    <property type="component" value="Unassembled WGS sequence"/>
</dbReference>
<evidence type="ECO:0000313" key="2">
    <source>
        <dbReference type="Proteomes" id="UP001389717"/>
    </source>
</evidence>
<comment type="caution">
    <text evidence="1">The sequence shown here is derived from an EMBL/GenBank/DDBJ whole genome shotgun (WGS) entry which is preliminary data.</text>
</comment>
<organism evidence="1 2">
    <name type="scientific">Rossellomorea oryzaecorticis</name>
    <dbReference type="NCBI Taxonomy" id="1396505"/>
    <lineage>
        <taxon>Bacteria</taxon>
        <taxon>Bacillati</taxon>
        <taxon>Bacillota</taxon>
        <taxon>Bacilli</taxon>
        <taxon>Bacillales</taxon>
        <taxon>Bacillaceae</taxon>
        <taxon>Rossellomorea</taxon>
    </lineage>
</organism>
<keyword evidence="2" id="KW-1185">Reference proteome</keyword>
<evidence type="ECO:0000313" key="1">
    <source>
        <dbReference type="EMBL" id="MEL3974185.1"/>
    </source>
</evidence>
<accession>A0ABU9KDJ3</accession>
<name>A0ABU9KDJ3_9BACI</name>
<protein>
    <submittedName>
        <fullName evidence="1">Uncharacterized protein</fullName>
    </submittedName>
</protein>
<proteinExistence type="predicted"/>
<gene>
    <name evidence="1" type="ORF">AAEO50_18015</name>
</gene>